<dbReference type="EMBL" id="CP119918">
    <property type="protein sequence ID" value="WFD15831.1"/>
    <property type="molecule type" value="Genomic_DNA"/>
</dbReference>
<sequence length="334" mass="36351">MIDAPPMPTDDERQRAYTQVSWNVISDTVTLPSASMRACMASAVCGDEGYRTDQPTLRLEQAVAQLTGKEAALFCPSGTQANQLALHVHTRPTTVPVSILCDMRSHVHTSEMGGIAYHSRATAVPVIPRNSHHLTLEDIAPFCESQDPYMPTRVHVISLENTLQGTIFPQSEIERISAFAHERGIIMHLDGARLWNAWAETGVSLADLCRPFDTVSLCLSKGIGAPVGSILVGPTDTLFAVLLHRKLFGGMMRQTGVLAAAAHVALHENMQRLRQTHSLARRVAARLQDCGVTITLPVETNMVFFDVTSAGIDGETLHGDTSHRHTLSHSSRPA</sequence>
<dbReference type="PANTHER" id="PTHR48097:SF9">
    <property type="entry name" value="L-THREONINE ALDOLASE"/>
    <property type="match status" value="1"/>
</dbReference>
<dbReference type="InterPro" id="IPR015422">
    <property type="entry name" value="PyrdxlP-dep_Trfase_small"/>
</dbReference>
<feature type="domain" description="Aromatic amino acid beta-eliminating lyase/threonine aldolase" evidence="6">
    <location>
        <begin position="25"/>
        <end position="308"/>
    </location>
</feature>
<dbReference type="GO" id="GO:0006567">
    <property type="term" value="P:L-threonine catabolic process"/>
    <property type="evidence" value="ECO:0007669"/>
    <property type="project" value="TreeGrafter"/>
</dbReference>
<dbReference type="EC" id="4.1.2.48" evidence="7"/>
<keyword evidence="8" id="KW-1185">Reference proteome</keyword>
<comment type="cofactor">
    <cofactor evidence="1">
        <name>pyridoxal 5'-phosphate</name>
        <dbReference type="ChEBI" id="CHEBI:597326"/>
    </cofactor>
</comment>
<dbReference type="NCBIfam" id="NF041359">
    <property type="entry name" value="GntG_guanitoxin"/>
    <property type="match status" value="1"/>
</dbReference>
<dbReference type="Gene3D" id="3.40.640.10">
    <property type="entry name" value="Type I PLP-dependent aspartate aminotransferase-like (Major domain)"/>
    <property type="match status" value="1"/>
</dbReference>
<organism evidence="7 8">
    <name type="scientific">Malassezia arunalokei</name>
    <dbReference type="NCBI Taxonomy" id="1514897"/>
    <lineage>
        <taxon>Eukaryota</taxon>
        <taxon>Fungi</taxon>
        <taxon>Dikarya</taxon>
        <taxon>Basidiomycota</taxon>
        <taxon>Ustilaginomycotina</taxon>
        <taxon>Malasseziomycetes</taxon>
        <taxon>Malasseziales</taxon>
        <taxon>Malasseziaceae</taxon>
        <taxon>Malassezia</taxon>
    </lineage>
</organism>
<dbReference type="InterPro" id="IPR015421">
    <property type="entry name" value="PyrdxlP-dep_Trfase_major"/>
</dbReference>
<dbReference type="GO" id="GO:0008732">
    <property type="term" value="F:L-allo-threonine aldolase activity"/>
    <property type="evidence" value="ECO:0007669"/>
    <property type="project" value="TreeGrafter"/>
</dbReference>
<evidence type="ECO:0000256" key="1">
    <source>
        <dbReference type="ARBA" id="ARBA00001933"/>
    </source>
</evidence>
<dbReference type="FunFam" id="3.40.640.10:FF:000030">
    <property type="entry name" value="Low-specificity L-threonine aldolase"/>
    <property type="match status" value="1"/>
</dbReference>
<name>A0AAJ5Z621_9BASI</name>
<dbReference type="Proteomes" id="UP001217582">
    <property type="component" value="Chromosome 3"/>
</dbReference>
<feature type="modified residue" description="N6-(pyridoxal phosphate)lysine" evidence="5">
    <location>
        <position position="221"/>
    </location>
</feature>
<keyword evidence="4 7" id="KW-0456">Lyase</keyword>
<protein>
    <submittedName>
        <fullName evidence="7">Low-specificity L-threonine aldolase</fullName>
        <ecNumber evidence="7">4.1.2.48</ecNumber>
    </submittedName>
</protein>
<dbReference type="PANTHER" id="PTHR48097">
    <property type="entry name" value="L-THREONINE ALDOLASE-RELATED"/>
    <property type="match status" value="1"/>
</dbReference>
<dbReference type="Pfam" id="PF01212">
    <property type="entry name" value="Beta_elim_lyase"/>
    <property type="match status" value="1"/>
</dbReference>
<evidence type="ECO:0000259" key="6">
    <source>
        <dbReference type="Pfam" id="PF01212"/>
    </source>
</evidence>
<dbReference type="InterPro" id="IPR023603">
    <property type="entry name" value="Low_specificity_L-TA-like"/>
</dbReference>
<evidence type="ECO:0000256" key="5">
    <source>
        <dbReference type="PIRSR" id="PIRSR017617-1"/>
    </source>
</evidence>
<evidence type="ECO:0000256" key="4">
    <source>
        <dbReference type="ARBA" id="ARBA00023239"/>
    </source>
</evidence>
<dbReference type="PIRSF" id="PIRSF017617">
    <property type="entry name" value="Thr_aldolase"/>
    <property type="match status" value="1"/>
</dbReference>
<comment type="similarity">
    <text evidence="2">Belongs to the threonine aldolase family.</text>
</comment>
<dbReference type="SUPFAM" id="SSF53383">
    <property type="entry name" value="PLP-dependent transferases"/>
    <property type="match status" value="1"/>
</dbReference>
<dbReference type="GO" id="GO:0005829">
    <property type="term" value="C:cytosol"/>
    <property type="evidence" value="ECO:0007669"/>
    <property type="project" value="TreeGrafter"/>
</dbReference>
<evidence type="ECO:0000256" key="2">
    <source>
        <dbReference type="ARBA" id="ARBA00006966"/>
    </source>
</evidence>
<gene>
    <name evidence="7" type="ORF">MARU1_001855</name>
</gene>
<evidence type="ECO:0000256" key="3">
    <source>
        <dbReference type="ARBA" id="ARBA00022898"/>
    </source>
</evidence>
<dbReference type="InterPro" id="IPR015424">
    <property type="entry name" value="PyrdxlP-dep_Trfase"/>
</dbReference>
<keyword evidence="3" id="KW-0663">Pyridoxal phosphate</keyword>
<dbReference type="InterPro" id="IPR001597">
    <property type="entry name" value="ArAA_b-elim_lyase/Thr_aldolase"/>
</dbReference>
<dbReference type="GO" id="GO:0006545">
    <property type="term" value="P:glycine biosynthetic process"/>
    <property type="evidence" value="ECO:0007669"/>
    <property type="project" value="TreeGrafter"/>
</dbReference>
<proteinExistence type="inferred from homology"/>
<dbReference type="Gene3D" id="3.90.1150.10">
    <property type="entry name" value="Aspartate Aminotransferase, domain 1"/>
    <property type="match status" value="1"/>
</dbReference>
<evidence type="ECO:0000313" key="7">
    <source>
        <dbReference type="EMBL" id="WFD15831.1"/>
    </source>
</evidence>
<dbReference type="AlphaFoldDB" id="A0AAJ5Z621"/>
<accession>A0AAJ5Z621</accession>
<reference evidence="7 8" key="1">
    <citation type="submission" date="2023-03" db="EMBL/GenBank/DDBJ databases">
        <title>Mating type loci evolution in Malassezia.</title>
        <authorList>
            <person name="Coelho M.A."/>
        </authorList>
    </citation>
    <scope>NUCLEOTIDE SEQUENCE [LARGE SCALE GENOMIC DNA]</scope>
    <source>
        <strain evidence="7 8">CBS 13387</strain>
    </source>
</reference>
<evidence type="ECO:0000313" key="8">
    <source>
        <dbReference type="Proteomes" id="UP001217582"/>
    </source>
</evidence>